<protein>
    <recommendedName>
        <fullName evidence="3">Pentapeptide repeat-containing protein</fullName>
    </recommendedName>
</protein>
<accession>A0ABR5TD74</accession>
<name>A0ABR5TD74_9BURK</name>
<sequence>MRSSATIGKAFGRCGLQAFATFDFRLSTFDFRLSTFDFRRSTFDARVANLADSTRFDSARFGIRHASPA</sequence>
<proteinExistence type="predicted"/>
<dbReference type="EMBL" id="LNJQ01000001">
    <property type="protein sequence ID" value="KWZ42505.1"/>
    <property type="molecule type" value="Genomic_DNA"/>
</dbReference>
<evidence type="ECO:0000313" key="2">
    <source>
        <dbReference type="Proteomes" id="UP000070255"/>
    </source>
</evidence>
<reference evidence="1 2" key="1">
    <citation type="submission" date="2015-11" db="EMBL/GenBank/DDBJ databases">
        <authorList>
            <person name="Sahl J."/>
            <person name="Wagner D."/>
            <person name="Keim P."/>
        </authorList>
    </citation>
    <scope>NUCLEOTIDE SEQUENCE [LARGE SCALE GENOMIC DNA]</scope>
    <source>
        <strain evidence="1 2">BDU18</strain>
    </source>
</reference>
<keyword evidence="2" id="KW-1185">Reference proteome</keyword>
<evidence type="ECO:0008006" key="3">
    <source>
        <dbReference type="Google" id="ProtNLM"/>
    </source>
</evidence>
<gene>
    <name evidence="1" type="ORF">WS72_06205</name>
</gene>
<evidence type="ECO:0000313" key="1">
    <source>
        <dbReference type="EMBL" id="KWZ42505.1"/>
    </source>
</evidence>
<comment type="caution">
    <text evidence="1">The sequence shown here is derived from an EMBL/GenBank/DDBJ whole genome shotgun (WGS) entry which is preliminary data.</text>
</comment>
<organism evidence="1 2">
    <name type="scientific">Burkholderia savannae</name>
    <dbReference type="NCBI Taxonomy" id="1637837"/>
    <lineage>
        <taxon>Bacteria</taxon>
        <taxon>Pseudomonadati</taxon>
        <taxon>Pseudomonadota</taxon>
        <taxon>Betaproteobacteria</taxon>
        <taxon>Burkholderiales</taxon>
        <taxon>Burkholderiaceae</taxon>
        <taxon>Burkholderia</taxon>
        <taxon>pseudomallei group</taxon>
    </lineage>
</organism>
<dbReference type="Proteomes" id="UP000070255">
    <property type="component" value="Unassembled WGS sequence"/>
</dbReference>